<feature type="non-terminal residue" evidence="1">
    <location>
        <position position="51"/>
    </location>
</feature>
<reference evidence="1" key="1">
    <citation type="submission" date="2021-06" db="EMBL/GenBank/DDBJ databases">
        <authorList>
            <person name="Kallberg Y."/>
            <person name="Tangrot J."/>
            <person name="Rosling A."/>
        </authorList>
    </citation>
    <scope>NUCLEOTIDE SEQUENCE</scope>
    <source>
        <strain evidence="1">MA461A</strain>
    </source>
</reference>
<sequence>KADLLLFDDHISNFYMIKCFTQKHSSDLAELCVKTETDDNTFDTLRTHVLR</sequence>
<evidence type="ECO:0000313" key="1">
    <source>
        <dbReference type="EMBL" id="CAG8804309.1"/>
    </source>
</evidence>
<dbReference type="Proteomes" id="UP000789920">
    <property type="component" value="Unassembled WGS sequence"/>
</dbReference>
<keyword evidence="2" id="KW-1185">Reference proteome</keyword>
<evidence type="ECO:0000313" key="2">
    <source>
        <dbReference type="Proteomes" id="UP000789920"/>
    </source>
</evidence>
<protein>
    <submittedName>
        <fullName evidence="1">36189_t:CDS:1</fullName>
    </submittedName>
</protein>
<feature type="non-terminal residue" evidence="1">
    <location>
        <position position="1"/>
    </location>
</feature>
<name>A0ACA9RQ58_9GLOM</name>
<dbReference type="EMBL" id="CAJVQC010064150">
    <property type="protein sequence ID" value="CAG8804309.1"/>
    <property type="molecule type" value="Genomic_DNA"/>
</dbReference>
<accession>A0ACA9RQ58</accession>
<gene>
    <name evidence="1" type="ORF">RPERSI_LOCUS21702</name>
</gene>
<proteinExistence type="predicted"/>
<organism evidence="1 2">
    <name type="scientific">Racocetra persica</name>
    <dbReference type="NCBI Taxonomy" id="160502"/>
    <lineage>
        <taxon>Eukaryota</taxon>
        <taxon>Fungi</taxon>
        <taxon>Fungi incertae sedis</taxon>
        <taxon>Mucoromycota</taxon>
        <taxon>Glomeromycotina</taxon>
        <taxon>Glomeromycetes</taxon>
        <taxon>Diversisporales</taxon>
        <taxon>Gigasporaceae</taxon>
        <taxon>Racocetra</taxon>
    </lineage>
</organism>
<comment type="caution">
    <text evidence="1">The sequence shown here is derived from an EMBL/GenBank/DDBJ whole genome shotgun (WGS) entry which is preliminary data.</text>
</comment>